<evidence type="ECO:0000256" key="2">
    <source>
        <dbReference type="ARBA" id="ARBA00011738"/>
    </source>
</evidence>
<dbReference type="Gene3D" id="3.20.20.80">
    <property type="entry name" value="Glycosidases"/>
    <property type="match status" value="1"/>
</dbReference>
<proteinExistence type="inferred from homology"/>
<evidence type="ECO:0000256" key="5">
    <source>
        <dbReference type="ARBA" id="ARBA00023295"/>
    </source>
</evidence>
<dbReference type="RefSeq" id="XP_021203645.2">
    <property type="nucleotide sequence ID" value="XM_021347970.3"/>
</dbReference>
<sequence length="507" mass="58220">MNLLFVLLCLSTIAVRNVRGKSKVRYFPDYFEFGASTASYQVEGAWDEDGKSLSIWDVAAHMSPSPIKDGSTGDVAADSYHLYKRDVEIMKELGLNFYRFSVSWSRILPSGFANQINQAGIDYYNNLINEMLANNIKPFLTIYHWDLPQSFQDLGGWANPMIVDWFVDYAKVLFENFGDRVKFWISINEPKQICTEGYGTDKKAPMVNMSGIADYMCNKNVLLAHAKTYRLYDEIYRKDQNGSVGISISCTWYEPASDSNDDQQAAEDARIFDWGQYVHAIFTKEGDFPERIKKNVAYKSAEQGYAKSRLPELSVAEVDLIRGSSDFFGLNSYTSKLVYRDASVEGMYAVPSYMDDLGVVMVPDPNWPQSHSSWLQEVPWGFYKLFKEIRNVYGNPTLYVTENGWSTDAGLIDDDRVRYYRNYLNALLDAIEEGSDIRGYTAWSMIDNFEWMQGYADKFGLYEVDFTSPERTRTPRKSAYIYKEIVRTKSLDPDYEPEILLDATKEN</sequence>
<dbReference type="PRINTS" id="PR00131">
    <property type="entry name" value="GLHYDRLASE1"/>
</dbReference>
<comment type="similarity">
    <text evidence="1 6">Belongs to the glycosyl hydrolase 1 family.</text>
</comment>
<dbReference type="RefSeq" id="XP_037876625.1">
    <property type="nucleotide sequence ID" value="XM_038020697.2"/>
</dbReference>
<dbReference type="EnsemblMetazoa" id="XM_038020697.1">
    <property type="protein sequence ID" value="XP_037876625.1"/>
    <property type="gene ID" value="LOC101747172"/>
</dbReference>
<organism evidence="8 9">
    <name type="scientific">Bombyx mori</name>
    <name type="common">Silk moth</name>
    <dbReference type="NCBI Taxonomy" id="7091"/>
    <lineage>
        <taxon>Eukaryota</taxon>
        <taxon>Metazoa</taxon>
        <taxon>Ecdysozoa</taxon>
        <taxon>Arthropoda</taxon>
        <taxon>Hexapoda</taxon>
        <taxon>Insecta</taxon>
        <taxon>Pterygota</taxon>
        <taxon>Neoptera</taxon>
        <taxon>Endopterygota</taxon>
        <taxon>Lepidoptera</taxon>
        <taxon>Glossata</taxon>
        <taxon>Ditrysia</taxon>
        <taxon>Bombycoidea</taxon>
        <taxon>Bombycidae</taxon>
        <taxon>Bombycinae</taxon>
        <taxon>Bombyx</taxon>
    </lineage>
</organism>
<evidence type="ECO:0000256" key="6">
    <source>
        <dbReference type="RuleBase" id="RU003690"/>
    </source>
</evidence>
<accession>A0A8R2R9E0</accession>
<dbReference type="PANTHER" id="PTHR10353">
    <property type="entry name" value="GLYCOSYL HYDROLASE"/>
    <property type="match status" value="1"/>
</dbReference>
<dbReference type="RefSeq" id="XP_062532346.1">
    <property type="nucleotide sequence ID" value="XM_062676362.1"/>
</dbReference>
<reference evidence="9" key="1">
    <citation type="journal article" date="2008" name="Insect Biochem. Mol. Biol.">
        <title>The genome of a lepidopteran model insect, the silkworm Bombyx mori.</title>
        <authorList>
            <consortium name="International Silkworm Genome Consortium"/>
        </authorList>
    </citation>
    <scope>NUCLEOTIDE SEQUENCE [LARGE SCALE GENOMIC DNA]</scope>
    <source>
        <strain evidence="9">p50T</strain>
    </source>
</reference>
<dbReference type="RefSeq" id="XP_062532347.1">
    <property type="nucleotide sequence ID" value="XM_062676363.1"/>
</dbReference>
<dbReference type="SUPFAM" id="SSF51445">
    <property type="entry name" value="(Trans)glycosidases"/>
    <property type="match status" value="1"/>
</dbReference>
<reference evidence="8" key="2">
    <citation type="submission" date="2022-06" db="UniProtKB">
        <authorList>
            <consortium name="EnsemblMetazoa"/>
        </authorList>
    </citation>
    <scope>IDENTIFICATION</scope>
    <source>
        <strain evidence="8">p50T (Dazao)</strain>
    </source>
</reference>
<evidence type="ECO:0008006" key="10">
    <source>
        <dbReference type="Google" id="ProtNLM"/>
    </source>
</evidence>
<dbReference type="RefSeq" id="XP_037876626.1">
    <property type="nucleotide sequence ID" value="XM_038020698.2"/>
</dbReference>
<evidence type="ECO:0000256" key="1">
    <source>
        <dbReference type="ARBA" id="ARBA00010838"/>
    </source>
</evidence>
<feature type="signal peptide" evidence="7">
    <location>
        <begin position="1"/>
        <end position="20"/>
    </location>
</feature>
<keyword evidence="4" id="KW-0325">Glycoprotein</keyword>
<dbReference type="KEGG" id="bmor:101747172"/>
<evidence type="ECO:0000256" key="3">
    <source>
        <dbReference type="ARBA" id="ARBA00022801"/>
    </source>
</evidence>
<dbReference type="EnsemblMetazoa" id="XM_021347970.2">
    <property type="protein sequence ID" value="XP_021203645.2"/>
    <property type="gene ID" value="LOC101747172"/>
</dbReference>
<feature type="chain" id="PRO_5036434113" description="Myrosinase 1-like" evidence="7">
    <location>
        <begin position="21"/>
        <end position="507"/>
    </location>
</feature>
<keyword evidence="9" id="KW-1185">Reference proteome</keyword>
<evidence type="ECO:0000313" key="8">
    <source>
        <dbReference type="EnsemblMetazoa" id="XP_037876626.1"/>
    </source>
</evidence>
<dbReference type="InterPro" id="IPR033132">
    <property type="entry name" value="GH_1_N_CS"/>
</dbReference>
<dbReference type="GO" id="GO:0008422">
    <property type="term" value="F:beta-glucosidase activity"/>
    <property type="evidence" value="ECO:0007669"/>
    <property type="project" value="TreeGrafter"/>
</dbReference>
<keyword evidence="5" id="KW-0326">Glycosidase</keyword>
<evidence type="ECO:0000256" key="4">
    <source>
        <dbReference type="ARBA" id="ARBA00023180"/>
    </source>
</evidence>
<dbReference type="GO" id="GO:0005975">
    <property type="term" value="P:carbohydrate metabolic process"/>
    <property type="evidence" value="ECO:0007669"/>
    <property type="project" value="InterPro"/>
</dbReference>
<name>A0A8R2R9E0_BOMMO</name>
<dbReference type="AlphaFoldDB" id="A0A8R2R9E0"/>
<dbReference type="RefSeq" id="XP_021203646.2">
    <property type="nucleotide sequence ID" value="XM_021347971.3"/>
</dbReference>
<dbReference type="EnsemblMetazoa" id="XM_038020698.1">
    <property type="protein sequence ID" value="XP_037876626.1"/>
    <property type="gene ID" value="LOC101747172"/>
</dbReference>
<evidence type="ECO:0000313" key="9">
    <source>
        <dbReference type="Proteomes" id="UP000005204"/>
    </source>
</evidence>
<dbReference type="GeneID" id="101747172"/>
<dbReference type="InterPro" id="IPR001360">
    <property type="entry name" value="Glyco_hydro_1"/>
</dbReference>
<protein>
    <recommendedName>
        <fullName evidence="10">Myrosinase 1-like</fullName>
    </recommendedName>
</protein>
<dbReference type="PANTHER" id="PTHR10353:SF36">
    <property type="entry name" value="LP05116P"/>
    <property type="match status" value="1"/>
</dbReference>
<dbReference type="FunFam" id="3.20.20.80:FF:000013">
    <property type="entry name" value="lactase-phlorizin hydrolase"/>
    <property type="match status" value="1"/>
</dbReference>
<dbReference type="EnsemblMetazoa" id="XM_021347971.2">
    <property type="protein sequence ID" value="XP_021203646.2"/>
    <property type="gene ID" value="LOC101747172"/>
</dbReference>
<keyword evidence="3" id="KW-0378">Hydrolase</keyword>
<comment type="subunit">
    <text evidence="2">Homodimer.</text>
</comment>
<evidence type="ECO:0000256" key="7">
    <source>
        <dbReference type="SAM" id="SignalP"/>
    </source>
</evidence>
<dbReference type="PROSITE" id="PS00653">
    <property type="entry name" value="GLYCOSYL_HYDROL_F1_2"/>
    <property type="match status" value="1"/>
</dbReference>
<dbReference type="InterPro" id="IPR017853">
    <property type="entry name" value="GH"/>
</dbReference>
<dbReference type="Pfam" id="PF00232">
    <property type="entry name" value="Glyco_hydro_1"/>
    <property type="match status" value="1"/>
</dbReference>
<dbReference type="Proteomes" id="UP000005204">
    <property type="component" value="Unassembled WGS sequence"/>
</dbReference>
<keyword evidence="7" id="KW-0732">Signal</keyword>